<dbReference type="KEGG" id="jag:GJA_5139"/>
<dbReference type="Proteomes" id="UP000027604">
    <property type="component" value="Chromosome I"/>
</dbReference>
<proteinExistence type="predicted"/>
<sequence length="58" mass="6588">MRRYGASGTLIDTLIRPHGRNRRPCMKRKNFPIEQIIAVLKQAELGTAVGDIVRQLDI</sequence>
<protein>
    <recommendedName>
        <fullName evidence="3">Transposase</fullName>
    </recommendedName>
</protein>
<evidence type="ECO:0008006" key="3">
    <source>
        <dbReference type="Google" id="ProtNLM"/>
    </source>
</evidence>
<reference evidence="1 2" key="1">
    <citation type="journal article" date="2015" name="Genome Announc.">
        <title>Genome Sequence of Mushroom Soft-Rot Pathogen Janthinobacterium agaricidamnosum.</title>
        <authorList>
            <person name="Graupner K."/>
            <person name="Lackner G."/>
            <person name="Hertweck C."/>
        </authorList>
    </citation>
    <scope>NUCLEOTIDE SEQUENCE [LARGE SCALE GENOMIC DNA]</scope>
    <source>
        <strain evidence="2">NBRC 102515 / DSM 9628</strain>
    </source>
</reference>
<dbReference type="HOGENOM" id="CLU_2973375_0_0_4"/>
<dbReference type="PATRIC" id="fig|1349767.4.peg.1747"/>
<organism evidence="1 2">
    <name type="scientific">Janthinobacterium agaricidamnosum NBRC 102515 = DSM 9628</name>
    <dbReference type="NCBI Taxonomy" id="1349767"/>
    <lineage>
        <taxon>Bacteria</taxon>
        <taxon>Pseudomonadati</taxon>
        <taxon>Pseudomonadota</taxon>
        <taxon>Betaproteobacteria</taxon>
        <taxon>Burkholderiales</taxon>
        <taxon>Oxalobacteraceae</taxon>
        <taxon>Janthinobacterium</taxon>
    </lineage>
</organism>
<name>W0VEH5_9BURK</name>
<dbReference type="AlphaFoldDB" id="W0VEH5"/>
<accession>W0VEH5</accession>
<keyword evidence="2" id="KW-1185">Reference proteome</keyword>
<evidence type="ECO:0000313" key="1">
    <source>
        <dbReference type="EMBL" id="CDG85737.1"/>
    </source>
</evidence>
<evidence type="ECO:0000313" key="2">
    <source>
        <dbReference type="Proteomes" id="UP000027604"/>
    </source>
</evidence>
<dbReference type="EMBL" id="HG322949">
    <property type="protein sequence ID" value="CDG85737.1"/>
    <property type="molecule type" value="Genomic_DNA"/>
</dbReference>
<gene>
    <name evidence="1" type="ORF">GJA_5139</name>
</gene>